<accession>A0A956M0E1</accession>
<sequence>ARVSWEVPQAAVTAFEVQRRDDRTGEFVVMSPRLEPDPPSWLDTSVENGHTYEYRVLGYDLRARLVAESSVAVRLDLAPVLSLDQGEAYSASRTVTVNLLATTAESMRLANGPDPSSSPWQTKESEFTWTLAGADGPKVVSCQVRYDTGEVSETIEGQVVLDTTPPATVLSLDIDPSLRQVTVDASGTLDACPPGSLEYFWNWGDGLMESTSEPIAIHRYRGPGAWRVSLQVQDCVGWTSAAAESVSLSNGAPAEPRLLRPRNDAQVAGPQVSLGWQQPTDLESDAVHYRVYLSRVDPPSIFKASWDGTSLVLADLEYRTKYYWRVVAVDEWGAVGPSSPTWSFDTGPRPGPNRDGVLLLHTNDAVVYSQGLSYRGTSGRDCQDDYLHCPPQDAACIYQVKNATSGRGADTAVWWVLAAFPPSSCPRVAGVTFGIGWNDDETITLVDHGACGDFEIPQPDWPASGSGTAVTWTSTRLTHLLEVYWFAGYAPDGPAVFELRQHPTQSSSFADDSVPSGLNAIPSAAMGTLGLNGAVGDLLQDPAISDR</sequence>
<comment type="caution">
    <text evidence="3">The sequence shown here is derived from an EMBL/GenBank/DDBJ whole genome shotgun (WGS) entry which is preliminary data.</text>
</comment>
<evidence type="ECO:0000259" key="1">
    <source>
        <dbReference type="PROSITE" id="PS50093"/>
    </source>
</evidence>
<dbReference type="PROSITE" id="PS50853">
    <property type="entry name" value="FN3"/>
    <property type="match status" value="1"/>
</dbReference>
<dbReference type="InterPro" id="IPR000601">
    <property type="entry name" value="PKD_dom"/>
</dbReference>
<dbReference type="Gene3D" id="2.60.40.10">
    <property type="entry name" value="Immunoglobulins"/>
    <property type="match status" value="3"/>
</dbReference>
<dbReference type="Pfam" id="PF00801">
    <property type="entry name" value="PKD"/>
    <property type="match status" value="1"/>
</dbReference>
<dbReference type="InterPro" id="IPR035986">
    <property type="entry name" value="PKD_dom_sf"/>
</dbReference>
<dbReference type="SUPFAM" id="SSF49299">
    <property type="entry name" value="PKD domain"/>
    <property type="match status" value="1"/>
</dbReference>
<dbReference type="InterPro" id="IPR003961">
    <property type="entry name" value="FN3_dom"/>
</dbReference>
<dbReference type="SUPFAM" id="SSF49265">
    <property type="entry name" value="Fibronectin type III"/>
    <property type="match status" value="2"/>
</dbReference>
<reference evidence="3" key="1">
    <citation type="submission" date="2020-04" db="EMBL/GenBank/DDBJ databases">
        <authorList>
            <person name="Zhang T."/>
        </authorList>
    </citation>
    <scope>NUCLEOTIDE SEQUENCE</scope>
    <source>
        <strain evidence="3">HKST-UBA01</strain>
    </source>
</reference>
<proteinExistence type="predicted"/>
<evidence type="ECO:0000259" key="2">
    <source>
        <dbReference type="PROSITE" id="PS50853"/>
    </source>
</evidence>
<dbReference type="InterPro" id="IPR036116">
    <property type="entry name" value="FN3_sf"/>
</dbReference>
<evidence type="ECO:0000313" key="4">
    <source>
        <dbReference type="Proteomes" id="UP000697710"/>
    </source>
</evidence>
<evidence type="ECO:0000313" key="3">
    <source>
        <dbReference type="EMBL" id="MCA9727625.1"/>
    </source>
</evidence>
<name>A0A956M0E1_UNCEI</name>
<feature type="domain" description="Fibronectin type-III" evidence="2">
    <location>
        <begin position="252"/>
        <end position="349"/>
    </location>
</feature>
<organism evidence="3 4">
    <name type="scientific">Eiseniibacteriota bacterium</name>
    <dbReference type="NCBI Taxonomy" id="2212470"/>
    <lineage>
        <taxon>Bacteria</taxon>
        <taxon>Candidatus Eiseniibacteriota</taxon>
    </lineage>
</organism>
<dbReference type="AlphaFoldDB" id="A0A956M0E1"/>
<dbReference type="InterPro" id="IPR013783">
    <property type="entry name" value="Ig-like_fold"/>
</dbReference>
<dbReference type="CDD" id="cd00063">
    <property type="entry name" value="FN3"/>
    <property type="match status" value="1"/>
</dbReference>
<feature type="domain" description="PKD" evidence="1">
    <location>
        <begin position="194"/>
        <end position="248"/>
    </location>
</feature>
<dbReference type="CDD" id="cd00146">
    <property type="entry name" value="PKD"/>
    <property type="match status" value="1"/>
</dbReference>
<dbReference type="Proteomes" id="UP000697710">
    <property type="component" value="Unassembled WGS sequence"/>
</dbReference>
<reference evidence="3" key="2">
    <citation type="journal article" date="2021" name="Microbiome">
        <title>Successional dynamics and alternative stable states in a saline activated sludge microbial community over 9 years.</title>
        <authorList>
            <person name="Wang Y."/>
            <person name="Ye J."/>
            <person name="Ju F."/>
            <person name="Liu L."/>
            <person name="Boyd J.A."/>
            <person name="Deng Y."/>
            <person name="Parks D.H."/>
            <person name="Jiang X."/>
            <person name="Yin X."/>
            <person name="Woodcroft B.J."/>
            <person name="Tyson G.W."/>
            <person name="Hugenholtz P."/>
            <person name="Polz M.F."/>
            <person name="Zhang T."/>
        </authorList>
    </citation>
    <scope>NUCLEOTIDE SEQUENCE</scope>
    <source>
        <strain evidence="3">HKST-UBA01</strain>
    </source>
</reference>
<dbReference type="PROSITE" id="PS50093">
    <property type="entry name" value="PKD"/>
    <property type="match status" value="1"/>
</dbReference>
<gene>
    <name evidence="3" type="ORF">KC729_08075</name>
</gene>
<evidence type="ECO:0008006" key="5">
    <source>
        <dbReference type="Google" id="ProtNLM"/>
    </source>
</evidence>
<feature type="non-terminal residue" evidence="3">
    <location>
        <position position="1"/>
    </location>
</feature>
<dbReference type="EMBL" id="JAGQHR010000201">
    <property type="protein sequence ID" value="MCA9727625.1"/>
    <property type="molecule type" value="Genomic_DNA"/>
</dbReference>
<protein>
    <recommendedName>
        <fullName evidence="5">PKD domain-containing protein</fullName>
    </recommendedName>
</protein>